<evidence type="ECO:0000313" key="2">
    <source>
        <dbReference type="Proteomes" id="UP000317624"/>
    </source>
</evidence>
<reference evidence="1 2" key="1">
    <citation type="submission" date="2019-07" db="EMBL/GenBank/DDBJ databases">
        <title>Hymenobacter sp. straun FUR1 Genome sequencing and assembly.</title>
        <authorList>
            <person name="Chhetri G."/>
        </authorList>
    </citation>
    <scope>NUCLEOTIDE SEQUENCE [LARGE SCALE GENOMIC DNA]</scope>
    <source>
        <strain evidence="1 2">Fur1</strain>
    </source>
</reference>
<evidence type="ECO:0000313" key="1">
    <source>
        <dbReference type="EMBL" id="TVT43804.1"/>
    </source>
</evidence>
<dbReference type="Pfam" id="PF18950">
    <property type="entry name" value="DUF5694"/>
    <property type="match status" value="1"/>
</dbReference>
<keyword evidence="2" id="KW-1185">Reference proteome</keyword>
<dbReference type="AlphaFoldDB" id="A0A558C4V0"/>
<dbReference type="EMBL" id="VMRJ01000001">
    <property type="protein sequence ID" value="TVT43804.1"/>
    <property type="molecule type" value="Genomic_DNA"/>
</dbReference>
<protein>
    <submittedName>
        <fullName evidence="1">Uncharacterized protein</fullName>
    </submittedName>
</protein>
<proteinExistence type="predicted"/>
<name>A0A558C4V0_9BACT</name>
<gene>
    <name evidence="1" type="ORF">FNT36_04435</name>
</gene>
<organism evidence="1 2">
    <name type="scientific">Hymenobacter setariae</name>
    <dbReference type="NCBI Taxonomy" id="2594794"/>
    <lineage>
        <taxon>Bacteria</taxon>
        <taxon>Pseudomonadati</taxon>
        <taxon>Bacteroidota</taxon>
        <taxon>Cytophagia</taxon>
        <taxon>Cytophagales</taxon>
        <taxon>Hymenobacteraceae</taxon>
        <taxon>Hymenobacter</taxon>
    </lineage>
</organism>
<dbReference type="Proteomes" id="UP000317624">
    <property type="component" value="Unassembled WGS sequence"/>
</dbReference>
<sequence length="239" mass="26780">MRAQLRRFQPDLILVEAEPKEQPQLDSLYAAYQQGQLQLAALPYGRSERYQIGFALAKELHLPAPQGVDYMTSTSQGLLSTGRNIAVFKQGLQELQAAARPLRRQVQHDSLSVYEYLALINQPALVALSHRALFNTPAYVTSGTFSASGTNTNDLGRVDTAYIGAHYITLFYNRNLKIYSNLLRAQQKTRAQRLLVIFGQNHVKVQEELLSANPTYRVVPAHTYLKAPARPRAKARKAS</sequence>
<dbReference type="InterPro" id="IPR043749">
    <property type="entry name" value="DUF5694"/>
</dbReference>
<dbReference type="OrthoDB" id="69432at2"/>
<accession>A0A558C4V0</accession>
<comment type="caution">
    <text evidence="1">The sequence shown here is derived from an EMBL/GenBank/DDBJ whole genome shotgun (WGS) entry which is preliminary data.</text>
</comment>